<dbReference type="InterPro" id="IPR003836">
    <property type="entry name" value="Glucokinase"/>
</dbReference>
<organism evidence="5 6">
    <name type="scientific">Parasphingorhabdus cellanae</name>
    <dbReference type="NCBI Taxonomy" id="2806553"/>
    <lineage>
        <taxon>Bacteria</taxon>
        <taxon>Pseudomonadati</taxon>
        <taxon>Pseudomonadota</taxon>
        <taxon>Alphaproteobacteria</taxon>
        <taxon>Sphingomonadales</taxon>
        <taxon>Sphingomonadaceae</taxon>
        <taxon>Parasphingorhabdus</taxon>
    </lineage>
</organism>
<proteinExistence type="inferred from homology"/>
<keyword evidence="3" id="KW-0324">Glycolysis</keyword>
<dbReference type="NCBIfam" id="NF009073">
    <property type="entry name" value="PRK12408.1"/>
    <property type="match status" value="1"/>
</dbReference>
<keyword evidence="3" id="KW-0547">Nucleotide-binding</keyword>
<dbReference type="InterPro" id="IPR050201">
    <property type="entry name" value="Bacterial_glucokinase"/>
</dbReference>
<evidence type="ECO:0000313" key="6">
    <source>
        <dbReference type="Proteomes" id="UP000663923"/>
    </source>
</evidence>
<name>A0ABX7T5F2_9SPHN</name>
<dbReference type="Gene3D" id="3.30.420.40">
    <property type="match status" value="1"/>
</dbReference>
<evidence type="ECO:0000256" key="2">
    <source>
        <dbReference type="ARBA" id="ARBA00022777"/>
    </source>
</evidence>
<dbReference type="EMBL" id="CP071794">
    <property type="protein sequence ID" value="QTD55213.1"/>
    <property type="molecule type" value="Genomic_DNA"/>
</dbReference>
<comment type="catalytic activity">
    <reaction evidence="3">
        <text>D-glucose + ATP = D-glucose 6-phosphate + ADP + H(+)</text>
        <dbReference type="Rhea" id="RHEA:17825"/>
        <dbReference type="ChEBI" id="CHEBI:4167"/>
        <dbReference type="ChEBI" id="CHEBI:15378"/>
        <dbReference type="ChEBI" id="CHEBI:30616"/>
        <dbReference type="ChEBI" id="CHEBI:61548"/>
        <dbReference type="ChEBI" id="CHEBI:456216"/>
        <dbReference type="EC" id="2.7.1.2"/>
    </reaction>
</comment>
<dbReference type="Gene3D" id="3.40.367.20">
    <property type="match status" value="1"/>
</dbReference>
<dbReference type="Proteomes" id="UP000663923">
    <property type="component" value="Chromosome"/>
</dbReference>
<dbReference type="InterPro" id="IPR043129">
    <property type="entry name" value="ATPase_NBD"/>
</dbReference>
<keyword evidence="1 3" id="KW-0808">Transferase</keyword>
<feature type="binding site" evidence="3">
    <location>
        <begin position="8"/>
        <end position="13"/>
    </location>
    <ligand>
        <name>ATP</name>
        <dbReference type="ChEBI" id="CHEBI:30616"/>
    </ligand>
</feature>
<gene>
    <name evidence="3" type="primary">glk</name>
    <name evidence="5" type="ORF">J4G78_13420</name>
</gene>
<dbReference type="CDD" id="cd24008">
    <property type="entry name" value="ASKHA_NBD_GLK"/>
    <property type="match status" value="1"/>
</dbReference>
<dbReference type="RefSeq" id="WP_207987037.1">
    <property type="nucleotide sequence ID" value="NZ_CP071794.1"/>
</dbReference>
<keyword evidence="3" id="KW-0963">Cytoplasm</keyword>
<dbReference type="Pfam" id="PF02685">
    <property type="entry name" value="Glucokinase"/>
    <property type="match status" value="1"/>
</dbReference>
<evidence type="ECO:0000256" key="3">
    <source>
        <dbReference type="HAMAP-Rule" id="MF_00524"/>
    </source>
</evidence>
<comment type="similarity">
    <text evidence="3 4">Belongs to the bacterial glucokinase family.</text>
</comment>
<dbReference type="HAMAP" id="MF_00524">
    <property type="entry name" value="Glucokinase"/>
    <property type="match status" value="1"/>
</dbReference>
<dbReference type="PANTHER" id="PTHR47690:SF1">
    <property type="entry name" value="GLUCOKINASE"/>
    <property type="match status" value="1"/>
</dbReference>
<protein>
    <recommendedName>
        <fullName evidence="3">Glucokinase</fullName>
        <ecNumber evidence="3">2.7.1.2</ecNumber>
    </recommendedName>
    <alternativeName>
        <fullName evidence="3">Glucose kinase</fullName>
    </alternativeName>
</protein>
<accession>A0ABX7T5F2</accession>
<dbReference type="SUPFAM" id="SSF53067">
    <property type="entry name" value="Actin-like ATPase domain"/>
    <property type="match status" value="1"/>
</dbReference>
<evidence type="ECO:0000256" key="4">
    <source>
        <dbReference type="RuleBase" id="RU004046"/>
    </source>
</evidence>
<sequence>MTQEIVTADIGGTHARFAIAQVDGHHVEALTDQVVMKSAEHASLQTAWEAYADQIGRALPKDGAIAVAGPVGGSLLRLPNNPWIVRPHAIPVKLGLDRFSLINDFGAVAHAVAHLNGDHLMHCCGPDVSLPATGPISIFGPGTGLGTVQLLRTKDDYHVIEAEGGHIDFAPLDSIEDKILQTLRKRHRRVSVERIVSGPGLVAIHAVLADLEGRSAAPMSDRELWELALAGEDSLAAAALDRFCLSLGSVTGDLALAQGAKAVVIGGGVGARIADILPQSGFCERFVAKGRFESVMQNIPVKLLNYPQPGLFGAASAFLQEHEL</sequence>
<dbReference type="PANTHER" id="PTHR47690">
    <property type="entry name" value="GLUCOKINASE"/>
    <property type="match status" value="1"/>
</dbReference>
<evidence type="ECO:0000313" key="5">
    <source>
        <dbReference type="EMBL" id="QTD55213.1"/>
    </source>
</evidence>
<dbReference type="EC" id="2.7.1.2" evidence="3"/>
<keyword evidence="2 3" id="KW-0418">Kinase</keyword>
<keyword evidence="6" id="KW-1185">Reference proteome</keyword>
<comment type="subcellular location">
    <subcellularLocation>
        <location evidence="3">Cytoplasm</location>
    </subcellularLocation>
</comment>
<evidence type="ECO:0000256" key="1">
    <source>
        <dbReference type="ARBA" id="ARBA00022679"/>
    </source>
</evidence>
<keyword evidence="3" id="KW-0067">ATP-binding</keyword>
<reference evidence="5 6" key="1">
    <citation type="submission" date="2021-03" db="EMBL/GenBank/DDBJ databases">
        <title>Complete genome of Parasphingorhabdus_sp.JHSY0214.</title>
        <authorList>
            <person name="Yoo J.H."/>
            <person name="Bae J.W."/>
        </authorList>
    </citation>
    <scope>NUCLEOTIDE SEQUENCE [LARGE SCALE GENOMIC DNA]</scope>
    <source>
        <strain evidence="5 6">JHSY0214</strain>
    </source>
</reference>